<organism evidence="2 3">
    <name type="scientific">Acinetobacter schindleri NIPH 900</name>
    <dbReference type="NCBI Taxonomy" id="1217675"/>
    <lineage>
        <taxon>Bacteria</taxon>
        <taxon>Pseudomonadati</taxon>
        <taxon>Pseudomonadota</taxon>
        <taxon>Gammaproteobacteria</taxon>
        <taxon>Moraxellales</taxon>
        <taxon>Moraxellaceae</taxon>
        <taxon>Acinetobacter</taxon>
    </lineage>
</organism>
<dbReference type="Proteomes" id="UP000018438">
    <property type="component" value="Unassembled WGS sequence"/>
</dbReference>
<dbReference type="Gene3D" id="2.170.16.10">
    <property type="entry name" value="Hedgehog/Intein (Hint) domain"/>
    <property type="match status" value="1"/>
</dbReference>
<dbReference type="InterPro" id="IPR007868">
    <property type="entry name" value="Hom_end_hint"/>
</dbReference>
<accession>N8WRJ7</accession>
<evidence type="ECO:0000313" key="2">
    <source>
        <dbReference type="EMBL" id="ENV14737.1"/>
    </source>
</evidence>
<dbReference type="InterPro" id="IPR027417">
    <property type="entry name" value="P-loop_NTPase"/>
</dbReference>
<dbReference type="Pfam" id="PF05203">
    <property type="entry name" value="Hom_end_hint"/>
    <property type="match status" value="1"/>
</dbReference>
<comment type="caution">
    <text evidence="2">The sequence shown here is derived from an EMBL/GenBank/DDBJ whole genome shotgun (WGS) entry which is preliminary data.</text>
</comment>
<evidence type="ECO:0000313" key="3">
    <source>
        <dbReference type="Proteomes" id="UP000018438"/>
    </source>
</evidence>
<sequence>MGLKPLTELPEWKAGCMRYRYDIARFSIEALGMDYTIQQEELFNSVAFDGSRTTVASGHGCFAKGTPIMLDTGEVIPVEDVTINHFLMGDDGQSRREVLYLERGQEQMYRFTYEDGTQHTFNESHILCLKHIESGQTRELTVRKWNTLTAFQKTRYGVYKLKKQQWGLSYEDRYQTYLIQSVEALGEGDYYGFLVDGNHKFLAGDGTVFHNTGKTRSAGVVALWHLCFFPHSVMMFTAPQIQQLRKLVWKEIEICLSLMRNGRLAWLAQYITVLAETVYIKGHQKTWHVYAKTAAKGNPQSLAGNHGDYLMIWVDEAAAVDAGVFDVLTGALTHDDNRMVMTSQPAKSAGFFYDSHHQLSITAGGVWNNLTFNSEDSEIVSEKKIQEALLQYGSREDPQYMIRIRGLFPDLAGEFLVTNRVAETAYQNRALGKDHAKYGYFILVDVGGGVGRDDSTIAIAKVWGTAQWGPTARRAELVNIPLCKNNDDVHELTAKIQECLIEYPNATILLDSNGAGAGLAQNLKSLGIFFKPMHWGGQCFSNKNRKEYVNKRAQAYVCLARAIQQGRFKIRTMYLKAKVISQLTRIPYTFDEQARYKILSKEQMRTKGISSPDIVDTFAFIFLEGTNYTPANDGVNLDPESYGHNAEQREAENNIPASNKAKASAVADLFS</sequence>
<feature type="domain" description="Hom-end-associated Hint" evidence="1">
    <location>
        <begin position="61"/>
        <end position="139"/>
    </location>
</feature>
<dbReference type="GO" id="GO:0030908">
    <property type="term" value="P:protein splicing"/>
    <property type="evidence" value="ECO:0007669"/>
    <property type="project" value="InterPro"/>
</dbReference>
<dbReference type="InterPro" id="IPR036844">
    <property type="entry name" value="Hint_dom_sf"/>
</dbReference>
<name>N8WRJ7_9GAMM</name>
<dbReference type="AlphaFoldDB" id="N8WRJ7"/>
<keyword evidence="3" id="KW-1185">Reference proteome</keyword>
<dbReference type="HOGENOM" id="CLU_027398_2_0_6"/>
<dbReference type="Gene3D" id="3.40.50.300">
    <property type="entry name" value="P-loop containing nucleotide triphosphate hydrolases"/>
    <property type="match status" value="1"/>
</dbReference>
<evidence type="ECO:0000259" key="1">
    <source>
        <dbReference type="Pfam" id="PF05203"/>
    </source>
</evidence>
<dbReference type="PATRIC" id="fig|1217675.3.peg.77"/>
<dbReference type="EMBL" id="APPI01000003">
    <property type="protein sequence ID" value="ENV14737.1"/>
    <property type="molecule type" value="Genomic_DNA"/>
</dbReference>
<dbReference type="CDD" id="cd00081">
    <property type="entry name" value="Hint"/>
    <property type="match status" value="1"/>
</dbReference>
<protein>
    <recommendedName>
        <fullName evidence="1">Hom-end-associated Hint domain-containing protein</fullName>
    </recommendedName>
</protein>
<reference evidence="2 3" key="1">
    <citation type="submission" date="2013-02" db="EMBL/GenBank/DDBJ databases">
        <title>The Genome Sequence of Acinetobacter schindleri NIPH 900.</title>
        <authorList>
            <consortium name="The Broad Institute Genome Sequencing Platform"/>
            <consortium name="The Broad Institute Genome Sequencing Center for Infectious Disease"/>
            <person name="Cerqueira G."/>
            <person name="Feldgarden M."/>
            <person name="Courvalin P."/>
            <person name="Perichon B."/>
            <person name="Grillot-Courvalin C."/>
            <person name="Clermont D."/>
            <person name="Rocha E."/>
            <person name="Yoon E.-J."/>
            <person name="Nemec A."/>
            <person name="Walker B."/>
            <person name="Young S.K."/>
            <person name="Zeng Q."/>
            <person name="Gargeya S."/>
            <person name="Fitzgerald M."/>
            <person name="Haas B."/>
            <person name="Abouelleil A."/>
            <person name="Alvarado L."/>
            <person name="Arachchi H.M."/>
            <person name="Berlin A.M."/>
            <person name="Chapman S.B."/>
            <person name="Dewar J."/>
            <person name="Goldberg J."/>
            <person name="Griggs A."/>
            <person name="Gujja S."/>
            <person name="Hansen M."/>
            <person name="Howarth C."/>
            <person name="Imamovic A."/>
            <person name="Larimer J."/>
            <person name="McCowan C."/>
            <person name="Murphy C."/>
            <person name="Neiman D."/>
            <person name="Pearson M."/>
            <person name="Priest M."/>
            <person name="Roberts A."/>
            <person name="Saif S."/>
            <person name="Shea T."/>
            <person name="Sisk P."/>
            <person name="Sykes S."/>
            <person name="Wortman J."/>
            <person name="Nusbaum C."/>
            <person name="Birren B."/>
        </authorList>
    </citation>
    <scope>NUCLEOTIDE SEQUENCE [LARGE SCALE GENOMIC DNA]</scope>
    <source>
        <strain evidence="2 3">NIPH 900</strain>
    </source>
</reference>
<gene>
    <name evidence="2" type="ORF">F965_00083</name>
</gene>
<dbReference type="SUPFAM" id="SSF51294">
    <property type="entry name" value="Hedgehog/intein (Hint) domain"/>
    <property type="match status" value="1"/>
</dbReference>
<dbReference type="RefSeq" id="WP_004811504.1">
    <property type="nucleotide sequence ID" value="NZ_KB849446.1"/>
</dbReference>
<proteinExistence type="predicted"/>
<dbReference type="Gene3D" id="3.30.420.240">
    <property type="match status" value="1"/>
</dbReference>